<keyword evidence="4" id="KW-1185">Reference proteome</keyword>
<dbReference type="EMBL" id="JAWDEY010000008">
    <property type="protein sequence ID" value="KAK6590181.1"/>
    <property type="molecule type" value="Genomic_DNA"/>
</dbReference>
<accession>A0AAV9XZR3</accession>
<dbReference type="Proteomes" id="UP001311799">
    <property type="component" value="Unassembled WGS sequence"/>
</dbReference>
<evidence type="ECO:0000256" key="1">
    <source>
        <dbReference type="SAM" id="MobiDB-lite"/>
    </source>
</evidence>
<keyword evidence="2" id="KW-0472">Membrane</keyword>
<feature type="transmembrane region" description="Helical" evidence="2">
    <location>
        <begin position="1073"/>
        <end position="1092"/>
    </location>
</feature>
<comment type="caution">
    <text evidence="3">The sequence shown here is derived from an EMBL/GenBank/DDBJ whole genome shotgun (WGS) entry which is preliminary data.</text>
</comment>
<evidence type="ECO:0000256" key="2">
    <source>
        <dbReference type="SAM" id="Phobius"/>
    </source>
</evidence>
<feature type="compositionally biased region" description="Polar residues" evidence="1">
    <location>
        <begin position="260"/>
        <end position="272"/>
    </location>
</feature>
<keyword evidence="2" id="KW-0812">Transmembrane</keyword>
<feature type="compositionally biased region" description="Low complexity" evidence="1">
    <location>
        <begin position="250"/>
        <end position="259"/>
    </location>
</feature>
<sequence>MKLLKKVAGSRFLNRQPIVESEPNLYAIKDQQSQIYKSVRNSNNIGVLTIKIERAIISPMGFNRNVRNFITRNKAEWVLEITTQGQLLTSKPISTKDFILEIPAYSPMVLSPKRNLGNTETVYFEDNEGLIKTSGLEKQMYNSERNKNSSTCFVDRNKLSGVNINNTGAREVLFNFNESFQITDLFSDLNIDLICRVPIECKPIQNRNNEDIVDDFFYSKNQNFDQNSEKFVSCLEKDFDEEFSTTDNNNFNVGGNEVNASSSNTPNGSHNNINQNIKKDIGSSLWSSYKQYRAVRIEQAKPSCRVVFEGHDVDSQVKNSNMKSQEHEWEVIYDYMHFGKVTIPISSIVYDKMRTLPLFNNYYFGSFISTLYNEHICKLLRIQIKENNKDNNSFNSLFLKNSLDEEWTVLNEKNSSKSEKDRFIINKRGDISRNTYLPCTDTPKIESESKIYSESPPKHYHEMKNEFGVNWYHLYPKAGDMTKYVKPVPGITEFGLSNPIKTLGFIQICLTFETWSESKANLLLNTFYNLITERPITRWILPVAFEPQYFQRYAESLKLLLEHYPRWVPKFCFLLNFRIPRSRFDKLMILLFWLFIFHGIFRIKSFYAFSFDLFFVLPSIVSLTYKFGSQIASRVHLDYLTRINLFEVEKRNQIYNINKKDSKNKNKGVNLLNPTSNNIFRAFQPLFTSKYYSSIINSETRSTREISEQLEYGDSKEKEMENEHERNFFRERKIVKVNDYIPKEVYFGNNIISKGHNLQYDLSNGDGYICISRKTIDTNNNNSNKIDEHKKLTFFGNTNTTEFNNNIGIESKGKKDYFSDCLFEKDISDNKLKGDRSSYLDKSGVVETPFGELKLGIRNQYDDKFVSIFFDDQNLEPIQSQLSNLIMIVELVQQSFASISTFLMKLKYSLNFEDPIIPLFTIVILVTIVINLNFYWYLMKIIFENDRTSFLFRSYMFTNLVYWIIHKDPYNLIQLEILNKRNKISTDISRSKWIKRFFKMIHIDDRNLFILLKSIKIYDYYPEKYVYKQVCTSKNHNVNYEENDISLDNCSELFMKNEVIPIQILPLTIDEYLFFYTVKYIFLKILILGSILRFLQCLLFNKITFIYGRILLFWWYTIPDIREIEHRCITSTQLIGSLDNLIIENDNVIQYKILNRNNHEVSNSGDFLNNNRKGRSESSKADLFLKQFYFGKNPNNNGLLDGFVSDNVPSPNNSRKQDLINRKSLIDYILPVNVKDVNLNSSKSEKNTSFRYDVIENILEGFYVPNRRKKPTEDKVSQNQETFQ</sequence>
<protein>
    <submittedName>
        <fullName evidence="3">Apicomplexan specific membrane</fullName>
    </submittedName>
</protein>
<reference evidence="3 4" key="1">
    <citation type="submission" date="2023-10" db="EMBL/GenBank/DDBJ databases">
        <title>Comparative genomics analysis reveals potential genetic determinants of host preference in Cryptosporidium xiaoi.</title>
        <authorList>
            <person name="Xiao L."/>
            <person name="Li J."/>
        </authorList>
    </citation>
    <scope>NUCLEOTIDE SEQUENCE [LARGE SCALE GENOMIC DNA]</scope>
    <source>
        <strain evidence="3 4">52996</strain>
    </source>
</reference>
<proteinExistence type="predicted"/>
<feature type="transmembrane region" description="Helical" evidence="2">
    <location>
        <begin position="916"/>
        <end position="938"/>
    </location>
</feature>
<evidence type="ECO:0000313" key="3">
    <source>
        <dbReference type="EMBL" id="KAK6590181.1"/>
    </source>
</evidence>
<name>A0AAV9XZR3_9CRYT</name>
<evidence type="ECO:0000313" key="4">
    <source>
        <dbReference type="Proteomes" id="UP001311799"/>
    </source>
</evidence>
<organism evidence="3 4">
    <name type="scientific">Cryptosporidium xiaoi</name>
    <dbReference type="NCBI Taxonomy" id="659607"/>
    <lineage>
        <taxon>Eukaryota</taxon>
        <taxon>Sar</taxon>
        <taxon>Alveolata</taxon>
        <taxon>Apicomplexa</taxon>
        <taxon>Conoidasida</taxon>
        <taxon>Coccidia</taxon>
        <taxon>Eucoccidiorida</taxon>
        <taxon>Eimeriorina</taxon>
        <taxon>Cryptosporidiidae</taxon>
        <taxon>Cryptosporidium</taxon>
    </lineage>
</organism>
<gene>
    <name evidence="3" type="ORF">RS030_172644</name>
</gene>
<feature type="region of interest" description="Disordered" evidence="1">
    <location>
        <begin position="250"/>
        <end position="272"/>
    </location>
</feature>
<keyword evidence="2" id="KW-1133">Transmembrane helix</keyword>